<evidence type="ECO:0000313" key="4">
    <source>
        <dbReference type="Proteomes" id="UP000031668"/>
    </source>
</evidence>
<evidence type="ECO:0000313" key="2">
    <source>
        <dbReference type="EMBL" id="KII69171.1"/>
    </source>
</evidence>
<sequence>MDELCFQKNMFDNQIMFIYRVYFQGFQRCLIDLSMRSKIEGDHSFEILVLEEWTRYHMPIHNRGRISIIINIHLIALAVVLGIRHLWLYIMKRRYINRLAEQVVNQQNVSERTESERSD</sequence>
<keyword evidence="1" id="KW-1133">Transmembrane helix</keyword>
<feature type="transmembrane region" description="Helical" evidence="1">
    <location>
        <begin position="68"/>
        <end position="90"/>
    </location>
</feature>
<dbReference type="EMBL" id="JWZT01002544">
    <property type="protein sequence ID" value="KII69171.1"/>
    <property type="molecule type" value="Genomic_DNA"/>
</dbReference>
<keyword evidence="1" id="KW-0472">Membrane</keyword>
<keyword evidence="4" id="KW-1185">Reference proteome</keyword>
<gene>
    <name evidence="3" type="ORF">RF11_05717</name>
    <name evidence="2" type="ORF">RF11_08461</name>
</gene>
<evidence type="ECO:0000256" key="1">
    <source>
        <dbReference type="SAM" id="Phobius"/>
    </source>
</evidence>
<dbReference type="EMBL" id="JWZT01001072">
    <property type="protein sequence ID" value="KII72923.1"/>
    <property type="molecule type" value="Genomic_DNA"/>
</dbReference>
<organism evidence="3 4">
    <name type="scientific">Thelohanellus kitauei</name>
    <name type="common">Myxosporean</name>
    <dbReference type="NCBI Taxonomy" id="669202"/>
    <lineage>
        <taxon>Eukaryota</taxon>
        <taxon>Metazoa</taxon>
        <taxon>Cnidaria</taxon>
        <taxon>Myxozoa</taxon>
        <taxon>Myxosporea</taxon>
        <taxon>Bivalvulida</taxon>
        <taxon>Platysporina</taxon>
        <taxon>Myxobolidae</taxon>
        <taxon>Thelohanellus</taxon>
    </lineage>
</organism>
<protein>
    <submittedName>
        <fullName evidence="3">Uncharacterized protein</fullName>
    </submittedName>
</protein>
<name>A0A0C2JU62_THEKT</name>
<dbReference type="Proteomes" id="UP000031668">
    <property type="component" value="Unassembled WGS sequence"/>
</dbReference>
<keyword evidence="1" id="KW-0812">Transmembrane</keyword>
<comment type="caution">
    <text evidence="3">The sequence shown here is derived from an EMBL/GenBank/DDBJ whole genome shotgun (WGS) entry which is preliminary data.</text>
</comment>
<dbReference type="AlphaFoldDB" id="A0A0C2JU62"/>
<reference evidence="3 4" key="1">
    <citation type="journal article" date="2014" name="Genome Biol. Evol.">
        <title>The genome of the myxosporean Thelohanellus kitauei shows adaptations to nutrient acquisition within its fish host.</title>
        <authorList>
            <person name="Yang Y."/>
            <person name="Xiong J."/>
            <person name="Zhou Z."/>
            <person name="Huo F."/>
            <person name="Miao W."/>
            <person name="Ran C."/>
            <person name="Liu Y."/>
            <person name="Zhang J."/>
            <person name="Feng J."/>
            <person name="Wang M."/>
            <person name="Wang M."/>
            <person name="Wang L."/>
            <person name="Yao B."/>
        </authorList>
    </citation>
    <scope>NUCLEOTIDE SEQUENCE [LARGE SCALE GENOMIC DNA]</scope>
    <source>
        <strain evidence="3">Wuqing</strain>
    </source>
</reference>
<proteinExistence type="predicted"/>
<accession>A0A0C2JU62</accession>
<evidence type="ECO:0000313" key="3">
    <source>
        <dbReference type="EMBL" id="KII72923.1"/>
    </source>
</evidence>